<reference evidence="4 5" key="1">
    <citation type="submission" date="2018-11" db="EMBL/GenBank/DDBJ databases">
        <authorList>
            <person name="Da X."/>
        </authorList>
    </citation>
    <scope>NUCLEOTIDE SEQUENCE [LARGE SCALE GENOMIC DNA]</scope>
    <source>
        <strain evidence="4 5">S14-144</strain>
    </source>
</reference>
<dbReference type="GO" id="GO:0043190">
    <property type="term" value="C:ATP-binding cassette (ABC) transporter complex"/>
    <property type="evidence" value="ECO:0007669"/>
    <property type="project" value="InterPro"/>
</dbReference>
<dbReference type="Gene3D" id="3.90.76.10">
    <property type="entry name" value="Dipeptide-binding Protein, Domain 1"/>
    <property type="match status" value="1"/>
</dbReference>
<dbReference type="InterPro" id="IPR000914">
    <property type="entry name" value="SBP_5_dom"/>
</dbReference>
<dbReference type="PROSITE" id="PS51257">
    <property type="entry name" value="PROKAR_LIPOPROTEIN"/>
    <property type="match status" value="1"/>
</dbReference>
<dbReference type="CDD" id="cd00995">
    <property type="entry name" value="PBP2_NikA_DppA_OppA_like"/>
    <property type="match status" value="1"/>
</dbReference>
<dbReference type="GO" id="GO:0015833">
    <property type="term" value="P:peptide transport"/>
    <property type="evidence" value="ECO:0007669"/>
    <property type="project" value="TreeGrafter"/>
</dbReference>
<evidence type="ECO:0000256" key="1">
    <source>
        <dbReference type="SAM" id="MobiDB-lite"/>
    </source>
</evidence>
<organism evidence="4 5">
    <name type="scientific">Nakamurella antarctica</name>
    <dbReference type="NCBI Taxonomy" id="1902245"/>
    <lineage>
        <taxon>Bacteria</taxon>
        <taxon>Bacillati</taxon>
        <taxon>Actinomycetota</taxon>
        <taxon>Actinomycetes</taxon>
        <taxon>Nakamurellales</taxon>
        <taxon>Nakamurellaceae</taxon>
        <taxon>Nakamurella</taxon>
    </lineage>
</organism>
<protein>
    <submittedName>
        <fullName evidence="4">ABC transporter substrate-binding protein</fullName>
    </submittedName>
</protein>
<dbReference type="OrthoDB" id="9046151at2"/>
<evidence type="ECO:0000256" key="2">
    <source>
        <dbReference type="SAM" id="SignalP"/>
    </source>
</evidence>
<dbReference type="KEGG" id="nak:EH165_04015"/>
<dbReference type="Gene3D" id="3.10.105.10">
    <property type="entry name" value="Dipeptide-binding Protein, Domain 3"/>
    <property type="match status" value="1"/>
</dbReference>
<feature type="signal peptide" evidence="2">
    <location>
        <begin position="1"/>
        <end position="21"/>
    </location>
</feature>
<dbReference type="GO" id="GO:0042597">
    <property type="term" value="C:periplasmic space"/>
    <property type="evidence" value="ECO:0007669"/>
    <property type="project" value="UniProtKB-ARBA"/>
</dbReference>
<dbReference type="AlphaFoldDB" id="A0A3G8ZJR4"/>
<dbReference type="Gene3D" id="3.40.190.10">
    <property type="entry name" value="Periplasmic binding protein-like II"/>
    <property type="match status" value="1"/>
</dbReference>
<gene>
    <name evidence="4" type="ORF">EH165_04015</name>
</gene>
<feature type="chain" id="PRO_5038873271" evidence="2">
    <location>
        <begin position="22"/>
        <end position="589"/>
    </location>
</feature>
<dbReference type="InterPro" id="IPR030678">
    <property type="entry name" value="Peptide/Ni-bd"/>
</dbReference>
<reference evidence="4 5" key="2">
    <citation type="submission" date="2018-12" db="EMBL/GenBank/DDBJ databases">
        <title>Nakamurella antarcticus sp. nov., isolated from Antarctica South Shetland Islands soil.</title>
        <authorList>
            <person name="Peng F."/>
        </authorList>
    </citation>
    <scope>NUCLEOTIDE SEQUENCE [LARGE SCALE GENOMIC DNA]</scope>
    <source>
        <strain evidence="4 5">S14-144</strain>
    </source>
</reference>
<dbReference type="PANTHER" id="PTHR30290">
    <property type="entry name" value="PERIPLASMIC BINDING COMPONENT OF ABC TRANSPORTER"/>
    <property type="match status" value="1"/>
</dbReference>
<accession>A0A3G8ZJR4</accession>
<sequence>MKRQLSVVTALVAGAALLLSACGSDSKTTSSDSSGPAATGSSAAGTESSAAGSDAGSSSAAPAEATGGVILANGTEPQNPLIPSNTNEVGGGRIIDNIFAKLVYYDAKGETHMEAAESIETTDSKTFTVKLKAGQKFTDGEPVTSASFIDAWNFGADVTNAQLSSYFFDPIEGFADVNYCEKDAGPPDKKGKATCLPAPKAKTMSGLKKVDDTTFTITLTEAQSDFPLRLGYSAFAPLPTSAFKDIKAFGENPVGNGPYMLSGPGSWEHNVKIDLVPNPDYTGDRKPQNGGLTFTFYQAYEAAYSDLQSNLLDVIDGIPPGSLTSYETDLPGRSVNQPAAVFQSFTVPARDPHFSGEEGNLRRQAISMAINRDEITKIIFSGTRTPASDFTSPVIAGWSDSLKGADVLKFNADGAKKAWAAANAISPWDGKFTIAYNSDGGHKEWVDAVSNSIKNTLGIDAEGKPYASFAELRTQVTDRSIEGGFRTGWQADYPSVSNFLGPIYKTGAGSNDGDYSNPEFDKLLGEGSAAKTVEEGNKFYEQAQEILLKELPAIPLWYSNVTGGFSTNVSNVQFGWDSQPIYYAIQKKA</sequence>
<keyword evidence="5" id="KW-1185">Reference proteome</keyword>
<keyword evidence="2" id="KW-0732">Signal</keyword>
<dbReference type="InterPro" id="IPR039424">
    <property type="entry name" value="SBP_5"/>
</dbReference>
<dbReference type="RefSeq" id="WP_124798135.1">
    <property type="nucleotide sequence ID" value="NZ_CP034170.1"/>
</dbReference>
<evidence type="ECO:0000313" key="4">
    <source>
        <dbReference type="EMBL" id="AZI57450.1"/>
    </source>
</evidence>
<feature type="domain" description="Solute-binding protein family 5" evidence="3">
    <location>
        <begin position="114"/>
        <end position="510"/>
    </location>
</feature>
<dbReference type="Proteomes" id="UP000268084">
    <property type="component" value="Chromosome"/>
</dbReference>
<evidence type="ECO:0000259" key="3">
    <source>
        <dbReference type="Pfam" id="PF00496"/>
    </source>
</evidence>
<dbReference type="SUPFAM" id="SSF53850">
    <property type="entry name" value="Periplasmic binding protein-like II"/>
    <property type="match status" value="1"/>
</dbReference>
<dbReference type="PANTHER" id="PTHR30290:SF83">
    <property type="entry name" value="ABC TRANSPORTER SUBSTRATE-BINDING PROTEIN"/>
    <property type="match status" value="1"/>
</dbReference>
<dbReference type="EMBL" id="CP034170">
    <property type="protein sequence ID" value="AZI57450.1"/>
    <property type="molecule type" value="Genomic_DNA"/>
</dbReference>
<name>A0A3G8ZJR4_9ACTN</name>
<dbReference type="GO" id="GO:1904680">
    <property type="term" value="F:peptide transmembrane transporter activity"/>
    <property type="evidence" value="ECO:0007669"/>
    <property type="project" value="TreeGrafter"/>
</dbReference>
<feature type="region of interest" description="Disordered" evidence="1">
    <location>
        <begin position="23"/>
        <end position="63"/>
    </location>
</feature>
<evidence type="ECO:0000313" key="5">
    <source>
        <dbReference type="Proteomes" id="UP000268084"/>
    </source>
</evidence>
<dbReference type="Pfam" id="PF00496">
    <property type="entry name" value="SBP_bac_5"/>
    <property type="match status" value="1"/>
</dbReference>
<dbReference type="PIRSF" id="PIRSF002741">
    <property type="entry name" value="MppA"/>
    <property type="match status" value="1"/>
</dbReference>
<proteinExistence type="predicted"/>